<dbReference type="PROSITE" id="PS00109">
    <property type="entry name" value="PROTEIN_KINASE_TYR"/>
    <property type="match status" value="1"/>
</dbReference>
<evidence type="ECO:0000256" key="6">
    <source>
        <dbReference type="ARBA" id="ARBA00030980"/>
    </source>
</evidence>
<dbReference type="Proteomes" id="UP001302602">
    <property type="component" value="Unassembled WGS sequence"/>
</dbReference>
<accession>A0AAN6U2E9</accession>
<dbReference type="InterPro" id="IPR011009">
    <property type="entry name" value="Kinase-like_dom_sf"/>
</dbReference>
<evidence type="ECO:0000259" key="10">
    <source>
        <dbReference type="PROSITE" id="PS50011"/>
    </source>
</evidence>
<sequence>MYHPSGYGLGDVVGWGTTGLVVLDKSSNTVVKRERDVYEMFVRRGGHPGLSTYHGVFESVVRLEYASLHNLRSHLGASDAGPAQRFVHDAGVIHGDLTCANILLHASLNVKVADFAGSLIDGSPLLVVVTPSHEFPGPRLSVQADLFALGSVLYEILTGHLPYEELDDNKIRAQYMNRTSLTAFLGSTGTIIEQCWHGKLFWG</sequence>
<dbReference type="PANTHER" id="PTHR23257">
    <property type="entry name" value="SERINE-THREONINE PROTEIN KINASE"/>
    <property type="match status" value="1"/>
</dbReference>
<comment type="catalytic activity">
    <reaction evidence="9">
        <text>L-seryl-[protein] + ATP = O-phospho-L-seryl-[protein] + ADP + H(+)</text>
        <dbReference type="Rhea" id="RHEA:17989"/>
        <dbReference type="Rhea" id="RHEA-COMP:9863"/>
        <dbReference type="Rhea" id="RHEA-COMP:11604"/>
        <dbReference type="ChEBI" id="CHEBI:15378"/>
        <dbReference type="ChEBI" id="CHEBI:29999"/>
        <dbReference type="ChEBI" id="CHEBI:30616"/>
        <dbReference type="ChEBI" id="CHEBI:83421"/>
        <dbReference type="ChEBI" id="CHEBI:456216"/>
        <dbReference type="EC" id="2.7.11.1"/>
    </reaction>
</comment>
<dbReference type="GO" id="GO:0005524">
    <property type="term" value="F:ATP binding"/>
    <property type="evidence" value="ECO:0007669"/>
    <property type="project" value="InterPro"/>
</dbReference>
<keyword evidence="11" id="KW-0808">Transferase</keyword>
<dbReference type="PROSITE" id="PS50011">
    <property type="entry name" value="PROTEIN_KINASE_DOM"/>
    <property type="match status" value="1"/>
</dbReference>
<evidence type="ECO:0000256" key="8">
    <source>
        <dbReference type="ARBA" id="ARBA00047899"/>
    </source>
</evidence>
<comment type="catalytic activity">
    <reaction evidence="8">
        <text>L-threonyl-[protein] + ATP = O-phospho-L-threonyl-[protein] + ADP + H(+)</text>
        <dbReference type="Rhea" id="RHEA:46608"/>
        <dbReference type="Rhea" id="RHEA-COMP:11060"/>
        <dbReference type="Rhea" id="RHEA-COMP:11605"/>
        <dbReference type="ChEBI" id="CHEBI:15378"/>
        <dbReference type="ChEBI" id="CHEBI:30013"/>
        <dbReference type="ChEBI" id="CHEBI:30616"/>
        <dbReference type="ChEBI" id="CHEBI:61977"/>
        <dbReference type="ChEBI" id="CHEBI:456216"/>
        <dbReference type="EC" id="2.7.11.1"/>
    </reaction>
</comment>
<reference evidence="11" key="1">
    <citation type="journal article" date="2023" name="Mol. Phylogenet. Evol.">
        <title>Genome-scale phylogeny and comparative genomics of the fungal order Sordariales.</title>
        <authorList>
            <person name="Hensen N."/>
            <person name="Bonometti L."/>
            <person name="Westerberg I."/>
            <person name="Brannstrom I.O."/>
            <person name="Guillou S."/>
            <person name="Cros-Aarteil S."/>
            <person name="Calhoun S."/>
            <person name="Haridas S."/>
            <person name="Kuo A."/>
            <person name="Mondo S."/>
            <person name="Pangilinan J."/>
            <person name="Riley R."/>
            <person name="LaButti K."/>
            <person name="Andreopoulos B."/>
            <person name="Lipzen A."/>
            <person name="Chen C."/>
            <person name="Yan M."/>
            <person name="Daum C."/>
            <person name="Ng V."/>
            <person name="Clum A."/>
            <person name="Steindorff A."/>
            <person name="Ohm R.A."/>
            <person name="Martin F."/>
            <person name="Silar P."/>
            <person name="Natvig D.O."/>
            <person name="Lalanne C."/>
            <person name="Gautier V."/>
            <person name="Ament-Velasquez S.L."/>
            <person name="Kruys A."/>
            <person name="Hutchinson M.I."/>
            <person name="Powell A.J."/>
            <person name="Barry K."/>
            <person name="Miller A.N."/>
            <person name="Grigoriev I.V."/>
            <person name="Debuchy R."/>
            <person name="Gladieux P."/>
            <person name="Hiltunen Thoren M."/>
            <person name="Johannesson H."/>
        </authorList>
    </citation>
    <scope>NUCLEOTIDE SEQUENCE</scope>
    <source>
        <strain evidence="11">CBS 731.68</strain>
    </source>
</reference>
<dbReference type="InterPro" id="IPR050167">
    <property type="entry name" value="Ser_Thr_protein_kinase"/>
</dbReference>
<evidence type="ECO:0000256" key="9">
    <source>
        <dbReference type="ARBA" id="ARBA00048679"/>
    </source>
</evidence>
<dbReference type="Gene3D" id="1.10.510.10">
    <property type="entry name" value="Transferase(Phosphotransferase) domain 1"/>
    <property type="match status" value="1"/>
</dbReference>
<comment type="subunit">
    <text evidence="2">Component of the EKC/KEOPS complex composed of at least BUD32, CGI121, GON7, KAE1 and PCC1; the whole complex dimerizes.</text>
</comment>
<evidence type="ECO:0000256" key="7">
    <source>
        <dbReference type="ARBA" id="ARBA00033194"/>
    </source>
</evidence>
<feature type="domain" description="Protein kinase" evidence="10">
    <location>
        <begin position="1"/>
        <end position="203"/>
    </location>
</feature>
<dbReference type="InterPro" id="IPR000719">
    <property type="entry name" value="Prot_kinase_dom"/>
</dbReference>
<dbReference type="GO" id="GO:0007165">
    <property type="term" value="P:signal transduction"/>
    <property type="evidence" value="ECO:0007669"/>
    <property type="project" value="TreeGrafter"/>
</dbReference>
<dbReference type="SUPFAM" id="SSF56112">
    <property type="entry name" value="Protein kinase-like (PK-like)"/>
    <property type="match status" value="1"/>
</dbReference>
<dbReference type="GO" id="GO:0005737">
    <property type="term" value="C:cytoplasm"/>
    <property type="evidence" value="ECO:0007669"/>
    <property type="project" value="TreeGrafter"/>
</dbReference>
<comment type="function">
    <text evidence="1">Component of the EKC/KEOPS complex that is required for the formation of a threonylcarbamoyl group on adenosine at position 37 (t(6)A37) in tRNAs that read codons beginning with adenine. The complex is probably involved in the transfer of the threonylcarbamoyl moiety of threonylcarbamoyl-AMP (TC-AMP) to the N6 group of A37. BUD32 has ATPase activity in the context of the EKC/KEOPS complex and likely plays a supporting role to the catalytic subunit KAE1. The EKC/KEOPS complex also promotes both telomere uncapping and telomere elongation. The complex is required for efficient recruitment of transcriptional coactivators.</text>
</comment>
<evidence type="ECO:0000256" key="1">
    <source>
        <dbReference type="ARBA" id="ARBA00003747"/>
    </source>
</evidence>
<evidence type="ECO:0000313" key="12">
    <source>
        <dbReference type="Proteomes" id="UP001302602"/>
    </source>
</evidence>
<name>A0AAN6U2E9_9PEZI</name>
<reference evidence="11" key="2">
    <citation type="submission" date="2023-05" db="EMBL/GenBank/DDBJ databases">
        <authorList>
            <consortium name="Lawrence Berkeley National Laboratory"/>
            <person name="Steindorff A."/>
            <person name="Hensen N."/>
            <person name="Bonometti L."/>
            <person name="Westerberg I."/>
            <person name="Brannstrom I.O."/>
            <person name="Guillou S."/>
            <person name="Cros-Aarteil S."/>
            <person name="Calhoun S."/>
            <person name="Haridas S."/>
            <person name="Kuo A."/>
            <person name="Mondo S."/>
            <person name="Pangilinan J."/>
            <person name="Riley R."/>
            <person name="Labutti K."/>
            <person name="Andreopoulos B."/>
            <person name="Lipzen A."/>
            <person name="Chen C."/>
            <person name="Yanf M."/>
            <person name="Daum C."/>
            <person name="Ng V."/>
            <person name="Clum A."/>
            <person name="Ohm R."/>
            <person name="Martin F."/>
            <person name="Silar P."/>
            <person name="Natvig D."/>
            <person name="Lalanne C."/>
            <person name="Gautier V."/>
            <person name="Ament-Velasquez S.L."/>
            <person name="Kruys A."/>
            <person name="Hutchinson M.I."/>
            <person name="Powell A.J."/>
            <person name="Barry K."/>
            <person name="Miller A.N."/>
            <person name="Grigoriev I.V."/>
            <person name="Debuchy R."/>
            <person name="Gladieux P."/>
            <person name="Thoren M.H."/>
            <person name="Johannesson H."/>
        </authorList>
    </citation>
    <scope>NUCLEOTIDE SEQUENCE</scope>
    <source>
        <strain evidence="11">CBS 731.68</strain>
    </source>
</reference>
<protein>
    <recommendedName>
        <fullName evidence="5">EKC/KEOPS complex subunit BUD32</fullName>
        <ecNumber evidence="3">2.7.11.1</ecNumber>
    </recommendedName>
    <alternativeName>
        <fullName evidence="6 7">Atypical Serine/threonine protein kinase BUD32</fullName>
    </alternativeName>
    <alternativeName>
        <fullName evidence="4">EKC/KEOPS complex subunit bud32</fullName>
    </alternativeName>
</protein>
<evidence type="ECO:0000313" key="11">
    <source>
        <dbReference type="EMBL" id="KAK4124541.1"/>
    </source>
</evidence>
<dbReference type="RefSeq" id="XP_062648312.1">
    <property type="nucleotide sequence ID" value="XM_062795194.1"/>
</dbReference>
<keyword evidence="12" id="KW-1185">Reference proteome</keyword>
<evidence type="ECO:0000256" key="5">
    <source>
        <dbReference type="ARBA" id="ARBA00019973"/>
    </source>
</evidence>
<evidence type="ECO:0000256" key="2">
    <source>
        <dbReference type="ARBA" id="ARBA00011534"/>
    </source>
</evidence>
<proteinExistence type="predicted"/>
<dbReference type="SMART" id="SM00220">
    <property type="entry name" value="S_TKc"/>
    <property type="match status" value="1"/>
</dbReference>
<dbReference type="Pfam" id="PF00069">
    <property type="entry name" value="Pkinase"/>
    <property type="match status" value="1"/>
</dbReference>
<dbReference type="GeneID" id="87831963"/>
<dbReference type="EMBL" id="MU853227">
    <property type="protein sequence ID" value="KAK4124541.1"/>
    <property type="molecule type" value="Genomic_DNA"/>
</dbReference>
<keyword evidence="11" id="KW-0418">Kinase</keyword>
<dbReference type="InterPro" id="IPR008266">
    <property type="entry name" value="Tyr_kinase_AS"/>
</dbReference>
<gene>
    <name evidence="11" type="ORF">N657DRAFT_663557</name>
</gene>
<evidence type="ECO:0000256" key="3">
    <source>
        <dbReference type="ARBA" id="ARBA00012513"/>
    </source>
</evidence>
<dbReference type="EC" id="2.7.11.1" evidence="3"/>
<evidence type="ECO:0000256" key="4">
    <source>
        <dbReference type="ARBA" id="ARBA00013948"/>
    </source>
</evidence>
<organism evidence="11 12">
    <name type="scientific">Parathielavia appendiculata</name>
    <dbReference type="NCBI Taxonomy" id="2587402"/>
    <lineage>
        <taxon>Eukaryota</taxon>
        <taxon>Fungi</taxon>
        <taxon>Dikarya</taxon>
        <taxon>Ascomycota</taxon>
        <taxon>Pezizomycotina</taxon>
        <taxon>Sordariomycetes</taxon>
        <taxon>Sordariomycetidae</taxon>
        <taxon>Sordariales</taxon>
        <taxon>Chaetomiaceae</taxon>
        <taxon>Parathielavia</taxon>
    </lineage>
</organism>
<dbReference type="AlphaFoldDB" id="A0AAN6U2E9"/>
<dbReference type="GO" id="GO:0004674">
    <property type="term" value="F:protein serine/threonine kinase activity"/>
    <property type="evidence" value="ECO:0007669"/>
    <property type="project" value="UniProtKB-EC"/>
</dbReference>
<comment type="caution">
    <text evidence="11">The sequence shown here is derived from an EMBL/GenBank/DDBJ whole genome shotgun (WGS) entry which is preliminary data.</text>
</comment>